<keyword evidence="2" id="KW-1185">Reference proteome</keyword>
<proteinExistence type="predicted"/>
<reference evidence="1 2" key="1">
    <citation type="submission" date="2024-03" db="EMBL/GenBank/DDBJ databases">
        <title>The genome assembly and annotation of the cricket Gryllus longicercus Weissman &amp; Gray.</title>
        <authorList>
            <person name="Szrajer S."/>
            <person name="Gray D."/>
            <person name="Ylla G."/>
        </authorList>
    </citation>
    <scope>NUCLEOTIDE SEQUENCE [LARGE SCALE GENOMIC DNA]</scope>
    <source>
        <strain evidence="1">DAG 2021-001</strain>
        <tissue evidence="1">Whole body minus gut</tissue>
    </source>
</reference>
<evidence type="ECO:0000313" key="1">
    <source>
        <dbReference type="EMBL" id="KAK7863465.1"/>
    </source>
</evidence>
<dbReference type="EMBL" id="JAZDUA010000229">
    <property type="protein sequence ID" value="KAK7863465.1"/>
    <property type="molecule type" value="Genomic_DNA"/>
</dbReference>
<evidence type="ECO:0000313" key="2">
    <source>
        <dbReference type="Proteomes" id="UP001378592"/>
    </source>
</evidence>
<comment type="caution">
    <text evidence="1">The sequence shown here is derived from an EMBL/GenBank/DDBJ whole genome shotgun (WGS) entry which is preliminary data.</text>
</comment>
<accession>A0AAN9VKE0</accession>
<dbReference type="Proteomes" id="UP001378592">
    <property type="component" value="Unassembled WGS sequence"/>
</dbReference>
<dbReference type="AlphaFoldDB" id="A0AAN9VKE0"/>
<sequence length="102" mass="11377">MTLTNPLFSQARARSWRVLKRACGMQRSAWLPARLQLCVRALLGGGDNVCPLPAALPRPPLRQRRLRTRRCPAHARRRCAAALCIVVSWGGLEQLGQTTHVI</sequence>
<name>A0AAN9VKE0_9ORTH</name>
<gene>
    <name evidence="1" type="ORF">R5R35_010502</name>
</gene>
<protein>
    <submittedName>
        <fullName evidence="1">Uncharacterized protein</fullName>
    </submittedName>
</protein>
<organism evidence="1 2">
    <name type="scientific">Gryllus longicercus</name>
    <dbReference type="NCBI Taxonomy" id="2509291"/>
    <lineage>
        <taxon>Eukaryota</taxon>
        <taxon>Metazoa</taxon>
        <taxon>Ecdysozoa</taxon>
        <taxon>Arthropoda</taxon>
        <taxon>Hexapoda</taxon>
        <taxon>Insecta</taxon>
        <taxon>Pterygota</taxon>
        <taxon>Neoptera</taxon>
        <taxon>Polyneoptera</taxon>
        <taxon>Orthoptera</taxon>
        <taxon>Ensifera</taxon>
        <taxon>Gryllidea</taxon>
        <taxon>Grylloidea</taxon>
        <taxon>Gryllidae</taxon>
        <taxon>Gryllinae</taxon>
        <taxon>Gryllus</taxon>
    </lineage>
</organism>